<dbReference type="STRING" id="481448.Minf_2244"/>
<evidence type="ECO:0000313" key="2">
    <source>
        <dbReference type="EMBL" id="ACD84298.1"/>
    </source>
</evidence>
<dbReference type="Proteomes" id="UP000009149">
    <property type="component" value="Chromosome"/>
</dbReference>
<feature type="compositionally biased region" description="Basic and acidic residues" evidence="1">
    <location>
        <begin position="67"/>
        <end position="81"/>
    </location>
</feature>
<dbReference type="AlphaFoldDB" id="B3DZW3"/>
<feature type="region of interest" description="Disordered" evidence="1">
    <location>
        <begin position="52"/>
        <end position="81"/>
    </location>
</feature>
<dbReference type="KEGG" id="min:Minf_2244"/>
<organism evidence="2 3">
    <name type="scientific">Methylacidiphilum infernorum (isolate V4)</name>
    <name type="common">Methylokorus infernorum (strain V4)</name>
    <dbReference type="NCBI Taxonomy" id="481448"/>
    <lineage>
        <taxon>Bacteria</taxon>
        <taxon>Pseudomonadati</taxon>
        <taxon>Verrucomicrobiota</taxon>
        <taxon>Methylacidiphilae</taxon>
        <taxon>Methylacidiphilales</taxon>
        <taxon>Methylacidiphilaceae</taxon>
        <taxon>Methylacidiphilum (ex Ratnadevi et al. 2023)</taxon>
    </lineage>
</organism>
<dbReference type="eggNOG" id="COG4774">
    <property type="taxonomic scope" value="Bacteria"/>
</dbReference>
<sequence length="81" mass="9231">MRDRRMKRCFFFKFFCGVVLALNYFLLPSFSHTWLRTKGSLDIAVPPGPIIKKSNNESGTISMQKGPELKSPAHDTDLFPP</sequence>
<evidence type="ECO:0000256" key="1">
    <source>
        <dbReference type="SAM" id="MobiDB-lite"/>
    </source>
</evidence>
<reference evidence="2 3" key="1">
    <citation type="journal article" date="2008" name="Biol. Direct">
        <title>Complete genome sequence of the extremely acidophilic methanotroph isolate V4, Methylacidiphilum infernorum, a representative of the bacterial phylum Verrucomicrobia.</title>
        <authorList>
            <person name="Hou S."/>
            <person name="Makarova K.S."/>
            <person name="Saw J.H."/>
            <person name="Senin P."/>
            <person name="Ly B.V."/>
            <person name="Zhou Z."/>
            <person name="Ren Y."/>
            <person name="Wang J."/>
            <person name="Galperin M.Y."/>
            <person name="Omelchenko M.V."/>
            <person name="Wolf Y.I."/>
            <person name="Yutin N."/>
            <person name="Koonin E.V."/>
            <person name="Stott M.B."/>
            <person name="Mountain B.W."/>
            <person name="Crowe M.A."/>
            <person name="Smirnova A.V."/>
            <person name="Dunfield P.F."/>
            <person name="Feng L."/>
            <person name="Wang L."/>
            <person name="Alam M."/>
        </authorList>
    </citation>
    <scope>NUCLEOTIDE SEQUENCE [LARGE SCALE GENOMIC DNA]</scope>
    <source>
        <strain evidence="3">Isolate V4</strain>
    </source>
</reference>
<dbReference type="HOGENOM" id="CLU_2569872_0_0_0"/>
<protein>
    <submittedName>
        <fullName evidence="2">Uncharacterized protein</fullName>
    </submittedName>
</protein>
<name>B3DZW3_METI4</name>
<proteinExistence type="predicted"/>
<evidence type="ECO:0000313" key="3">
    <source>
        <dbReference type="Proteomes" id="UP000009149"/>
    </source>
</evidence>
<dbReference type="EMBL" id="CP000975">
    <property type="protein sequence ID" value="ACD84298.1"/>
    <property type="molecule type" value="Genomic_DNA"/>
</dbReference>
<accession>B3DZW3</accession>
<gene>
    <name evidence="2" type="ordered locus">Minf_2244</name>
</gene>